<dbReference type="PANTHER" id="PTHR12521">
    <property type="entry name" value="PROTEIN C6ORF130"/>
    <property type="match status" value="1"/>
</dbReference>
<organism evidence="1 2">
    <name type="scientific">Sphingobacterium nematocida</name>
    <dbReference type="NCBI Taxonomy" id="1513896"/>
    <lineage>
        <taxon>Bacteria</taxon>
        <taxon>Pseudomonadati</taxon>
        <taxon>Bacteroidota</taxon>
        <taxon>Sphingobacteriia</taxon>
        <taxon>Sphingobacteriales</taxon>
        <taxon>Sphingobacteriaceae</taxon>
        <taxon>Sphingobacterium</taxon>
    </lineage>
</organism>
<dbReference type="AlphaFoldDB" id="A0A1T5B1P2"/>
<protein>
    <recommendedName>
        <fullName evidence="3">Macro domain-containing protein</fullName>
    </recommendedName>
</protein>
<dbReference type="EMBL" id="FUZF01000001">
    <property type="protein sequence ID" value="SKB40890.1"/>
    <property type="molecule type" value="Genomic_DNA"/>
</dbReference>
<accession>A0A1T5B1P2</accession>
<dbReference type="GO" id="GO:0140291">
    <property type="term" value="P:peptidyl-glutamate ADP-deribosylation"/>
    <property type="evidence" value="ECO:0007669"/>
    <property type="project" value="TreeGrafter"/>
</dbReference>
<gene>
    <name evidence="1" type="ORF">SAMN05660841_00365</name>
</gene>
<dbReference type="STRING" id="1513896.SAMN05660841_00365"/>
<dbReference type="Gene3D" id="3.40.220.10">
    <property type="entry name" value="Leucine Aminopeptidase, subunit E, domain 1"/>
    <property type="match status" value="1"/>
</dbReference>
<evidence type="ECO:0000313" key="2">
    <source>
        <dbReference type="Proteomes" id="UP000190150"/>
    </source>
</evidence>
<dbReference type="InterPro" id="IPR050892">
    <property type="entry name" value="ADP-ribose_metab_enzymes"/>
</dbReference>
<proteinExistence type="predicted"/>
<evidence type="ECO:0008006" key="3">
    <source>
        <dbReference type="Google" id="ProtNLM"/>
    </source>
</evidence>
<evidence type="ECO:0000313" key="1">
    <source>
        <dbReference type="EMBL" id="SKB40890.1"/>
    </source>
</evidence>
<reference evidence="2" key="1">
    <citation type="submission" date="2017-02" db="EMBL/GenBank/DDBJ databases">
        <authorList>
            <person name="Varghese N."/>
            <person name="Submissions S."/>
        </authorList>
    </citation>
    <scope>NUCLEOTIDE SEQUENCE [LARGE SCALE GENOMIC DNA]</scope>
    <source>
        <strain evidence="2">DSM 24091</strain>
    </source>
</reference>
<dbReference type="OrthoDB" id="9780211at2"/>
<dbReference type="Proteomes" id="UP000190150">
    <property type="component" value="Unassembled WGS sequence"/>
</dbReference>
<sequence>MGNPPIRYEAVRSALEKVADHALQYDASIHMPRIGCGLAGGTWDKIEPLLMECLSSKGVQVTVYDF</sequence>
<dbReference type="InterPro" id="IPR043472">
    <property type="entry name" value="Macro_dom-like"/>
</dbReference>
<name>A0A1T5B1P2_9SPHI</name>
<keyword evidence="2" id="KW-1185">Reference proteome</keyword>
<dbReference type="RefSeq" id="WP_139375173.1">
    <property type="nucleotide sequence ID" value="NZ_FUZF01000001.1"/>
</dbReference>
<dbReference type="PANTHER" id="PTHR12521:SF0">
    <property type="entry name" value="ADP-RIBOSE GLYCOHYDROLASE OARD1"/>
    <property type="match status" value="1"/>
</dbReference>
<dbReference type="SUPFAM" id="SSF52949">
    <property type="entry name" value="Macro domain-like"/>
    <property type="match status" value="1"/>
</dbReference>